<evidence type="ECO:0000313" key="2">
    <source>
        <dbReference type="Proteomes" id="UP000176741"/>
    </source>
</evidence>
<dbReference type="EMBL" id="MGGD01000083">
    <property type="protein sequence ID" value="OGM18999.1"/>
    <property type="molecule type" value="Genomic_DNA"/>
</dbReference>
<reference evidence="1 2" key="1">
    <citation type="journal article" date="2016" name="Nat. Commun.">
        <title>Thousands of microbial genomes shed light on interconnected biogeochemical processes in an aquifer system.</title>
        <authorList>
            <person name="Anantharaman K."/>
            <person name="Brown C.T."/>
            <person name="Hug L.A."/>
            <person name="Sharon I."/>
            <person name="Castelle C.J."/>
            <person name="Probst A.J."/>
            <person name="Thomas B.C."/>
            <person name="Singh A."/>
            <person name="Wilkins M.J."/>
            <person name="Karaoz U."/>
            <person name="Brodie E.L."/>
            <person name="Williams K.H."/>
            <person name="Hubbard S.S."/>
            <person name="Banfield J.F."/>
        </authorList>
    </citation>
    <scope>NUCLEOTIDE SEQUENCE [LARGE SCALE GENOMIC DNA]</scope>
</reference>
<dbReference type="Proteomes" id="UP000176741">
    <property type="component" value="Unassembled WGS sequence"/>
</dbReference>
<comment type="caution">
    <text evidence="1">The sequence shown here is derived from an EMBL/GenBank/DDBJ whole genome shotgun (WGS) entry which is preliminary data.</text>
</comment>
<organism evidence="1 2">
    <name type="scientific">Candidatus Woesebacteria bacterium RIFCSPHIGHO2_01_FULL_38_26b</name>
    <dbReference type="NCBI Taxonomy" id="1802491"/>
    <lineage>
        <taxon>Bacteria</taxon>
        <taxon>Candidatus Woeseibacteriota</taxon>
    </lineage>
</organism>
<sequence length="267" mass="30748">MSEFNPIPTPEIEVTLESLPEIRQGIGQMREQKGKEEETLAEITRVLPKAIALGPNEHVVHLYWESHLVNQHLIMFELEKPDEERDVNVMDKALKEMEKASLAADEYITTHNLANFKKESHRFLGKVADYKGDYPLAQRHYEEMAKLYEEIGHPRRLEAYAVLARVLIMQGRITEGIDLGRQTYQDFDQSKDGIDLRNEDFSTWAVWKSGAATHVAQSLLATGEATFFKETIIDWLLDAKKIVEDPRNSYRIRVGEIESLLERIQAL</sequence>
<dbReference type="Gene3D" id="1.25.40.10">
    <property type="entry name" value="Tetratricopeptide repeat domain"/>
    <property type="match status" value="1"/>
</dbReference>
<dbReference type="InterPro" id="IPR011990">
    <property type="entry name" value="TPR-like_helical_dom_sf"/>
</dbReference>
<dbReference type="AlphaFoldDB" id="A0A1F7XWA1"/>
<protein>
    <recommendedName>
        <fullName evidence="3">Tetratricopeptide repeat protein</fullName>
    </recommendedName>
</protein>
<proteinExistence type="predicted"/>
<evidence type="ECO:0000313" key="1">
    <source>
        <dbReference type="EMBL" id="OGM18999.1"/>
    </source>
</evidence>
<dbReference type="SUPFAM" id="SSF48452">
    <property type="entry name" value="TPR-like"/>
    <property type="match status" value="1"/>
</dbReference>
<accession>A0A1F7XWA1</accession>
<gene>
    <name evidence="1" type="ORF">A2771_03230</name>
</gene>
<name>A0A1F7XWA1_9BACT</name>
<evidence type="ECO:0008006" key="3">
    <source>
        <dbReference type="Google" id="ProtNLM"/>
    </source>
</evidence>